<comment type="caution">
    <text evidence="5">The sequence shown here is derived from an EMBL/GenBank/DDBJ whole genome shotgun (WGS) entry which is preliminary data.</text>
</comment>
<protein>
    <submittedName>
        <fullName evidence="5">GntR family transcriptional regulator</fullName>
    </submittedName>
</protein>
<dbReference type="InterPro" id="IPR050679">
    <property type="entry name" value="Bact_HTH_transcr_reg"/>
</dbReference>
<evidence type="ECO:0000256" key="3">
    <source>
        <dbReference type="ARBA" id="ARBA00023163"/>
    </source>
</evidence>
<dbReference type="PANTHER" id="PTHR44846">
    <property type="entry name" value="MANNOSYL-D-GLYCERATE TRANSPORT/METABOLISM SYSTEM REPRESSOR MNGR-RELATED"/>
    <property type="match status" value="1"/>
</dbReference>
<dbReference type="InterPro" id="IPR011663">
    <property type="entry name" value="UTRA"/>
</dbReference>
<keyword evidence="1" id="KW-0805">Transcription regulation</keyword>
<dbReference type="Proteomes" id="UP000038011">
    <property type="component" value="Unassembled WGS sequence"/>
</dbReference>
<feature type="domain" description="HTH gntR-type" evidence="4">
    <location>
        <begin position="1"/>
        <end position="65"/>
    </location>
</feature>
<dbReference type="GO" id="GO:0003677">
    <property type="term" value="F:DNA binding"/>
    <property type="evidence" value="ECO:0007669"/>
    <property type="project" value="UniProtKB-KW"/>
</dbReference>
<dbReference type="AlphaFoldDB" id="A0A0N0E800"/>
<dbReference type="Gene3D" id="1.10.10.10">
    <property type="entry name" value="Winged helix-like DNA-binding domain superfamily/Winged helix DNA-binding domain"/>
    <property type="match status" value="1"/>
</dbReference>
<dbReference type="GO" id="GO:0045892">
    <property type="term" value="P:negative regulation of DNA-templated transcription"/>
    <property type="evidence" value="ECO:0007669"/>
    <property type="project" value="TreeGrafter"/>
</dbReference>
<dbReference type="OrthoDB" id="9794015at2"/>
<dbReference type="PATRIC" id="fig|1514904.3.peg.3354"/>
<dbReference type="SMART" id="SM00866">
    <property type="entry name" value="UTRA"/>
    <property type="match status" value="1"/>
</dbReference>
<dbReference type="STRING" id="1514904.SU32_06605"/>
<dbReference type="Pfam" id="PF00392">
    <property type="entry name" value="GntR"/>
    <property type="match status" value="1"/>
</dbReference>
<evidence type="ECO:0000313" key="5">
    <source>
        <dbReference type="EMBL" id="KPB01791.1"/>
    </source>
</evidence>
<dbReference type="InterPro" id="IPR036388">
    <property type="entry name" value="WH-like_DNA-bd_sf"/>
</dbReference>
<keyword evidence="6" id="KW-1185">Reference proteome</keyword>
<keyword evidence="2" id="KW-0238">DNA-binding</keyword>
<keyword evidence="3" id="KW-0804">Transcription</keyword>
<dbReference type="SUPFAM" id="SSF46785">
    <property type="entry name" value="Winged helix' DNA-binding domain"/>
    <property type="match status" value="1"/>
</dbReference>
<dbReference type="CDD" id="cd07377">
    <property type="entry name" value="WHTH_GntR"/>
    <property type="match status" value="1"/>
</dbReference>
<evidence type="ECO:0000313" key="6">
    <source>
        <dbReference type="Proteomes" id="UP000038011"/>
    </source>
</evidence>
<dbReference type="InterPro" id="IPR028978">
    <property type="entry name" value="Chorismate_lyase_/UTRA_dom_sf"/>
</dbReference>
<dbReference type="InterPro" id="IPR000524">
    <property type="entry name" value="Tscrpt_reg_HTH_GntR"/>
</dbReference>
<reference evidence="5 6" key="1">
    <citation type="submission" date="2015-01" db="EMBL/GenBank/DDBJ databases">
        <title>Ahrensia donghaiensis sp. nov., a novel dimethylsulphoniopropionate-cleavage bacterium isolated from seawater and emended descriptions of the genus Ahrensia and Ahrensia kielensis.</title>
        <authorList>
            <person name="Liu J."/>
        </authorList>
    </citation>
    <scope>NUCLEOTIDE SEQUENCE [LARGE SCALE GENOMIC DNA]</scope>
    <source>
        <strain evidence="5 6">LZD062</strain>
    </source>
</reference>
<dbReference type="PANTHER" id="PTHR44846:SF1">
    <property type="entry name" value="MANNOSYL-D-GLYCERATE TRANSPORT_METABOLISM SYSTEM REPRESSOR MNGR-RELATED"/>
    <property type="match status" value="1"/>
</dbReference>
<name>A0A0N0E800_9HYPH</name>
<proteinExistence type="predicted"/>
<dbReference type="GO" id="GO:0003700">
    <property type="term" value="F:DNA-binding transcription factor activity"/>
    <property type="evidence" value="ECO:0007669"/>
    <property type="project" value="InterPro"/>
</dbReference>
<gene>
    <name evidence="5" type="ORF">SU32_06605</name>
</gene>
<dbReference type="EMBL" id="JXMU01000008">
    <property type="protein sequence ID" value="KPB01791.1"/>
    <property type="molecule type" value="Genomic_DNA"/>
</dbReference>
<sequence>MQISELLSREIAAGIWPDGTRLPTEANLASHLGVAVGTLRKSLADLEDKKLLERIQGSGTYVRKRAKTGSIYEFLHLELKSGAGLPTAQILSLDKLANPNFLPRFGDGSSEQAWRVRRLRYLGKTPAALEEIWFDARHAESIDIESMPEAMHLFYRQDLNFWISRVEDSVSAAPCPDFAPSDSPFSEGMPLGYVERISWGNADTVEEFSRNWFDPQTVAYVARWA</sequence>
<dbReference type="SMART" id="SM00345">
    <property type="entry name" value="HTH_GNTR"/>
    <property type="match status" value="1"/>
</dbReference>
<evidence type="ECO:0000256" key="2">
    <source>
        <dbReference type="ARBA" id="ARBA00023125"/>
    </source>
</evidence>
<evidence type="ECO:0000256" key="1">
    <source>
        <dbReference type="ARBA" id="ARBA00023015"/>
    </source>
</evidence>
<dbReference type="SUPFAM" id="SSF64288">
    <property type="entry name" value="Chorismate lyase-like"/>
    <property type="match status" value="1"/>
</dbReference>
<dbReference type="PROSITE" id="PS50949">
    <property type="entry name" value="HTH_GNTR"/>
    <property type="match status" value="1"/>
</dbReference>
<dbReference type="Gene3D" id="3.40.1410.10">
    <property type="entry name" value="Chorismate lyase-like"/>
    <property type="match status" value="1"/>
</dbReference>
<evidence type="ECO:0000259" key="4">
    <source>
        <dbReference type="PROSITE" id="PS50949"/>
    </source>
</evidence>
<dbReference type="Pfam" id="PF07702">
    <property type="entry name" value="UTRA"/>
    <property type="match status" value="1"/>
</dbReference>
<accession>A0A0N0E800</accession>
<organism evidence="5 6">
    <name type="scientific">Ahrensia marina</name>
    <dbReference type="NCBI Taxonomy" id="1514904"/>
    <lineage>
        <taxon>Bacteria</taxon>
        <taxon>Pseudomonadati</taxon>
        <taxon>Pseudomonadota</taxon>
        <taxon>Alphaproteobacteria</taxon>
        <taxon>Hyphomicrobiales</taxon>
        <taxon>Ahrensiaceae</taxon>
        <taxon>Ahrensia</taxon>
    </lineage>
</organism>
<dbReference type="InterPro" id="IPR036390">
    <property type="entry name" value="WH_DNA-bd_sf"/>
</dbReference>